<proteinExistence type="predicted"/>
<dbReference type="AlphaFoldDB" id="A0A383F728"/>
<evidence type="ECO:0000313" key="2">
    <source>
        <dbReference type="EMBL" id="SVE64460.1"/>
    </source>
</evidence>
<feature type="compositionally biased region" description="Polar residues" evidence="1">
    <location>
        <begin position="1"/>
        <end position="12"/>
    </location>
</feature>
<name>A0A383F728_9ZZZZ</name>
<evidence type="ECO:0000256" key="1">
    <source>
        <dbReference type="SAM" id="MobiDB-lite"/>
    </source>
</evidence>
<sequence length="53" mass="5711">MAKALWNSQTQLREGDGERSSVTSMGICCWGFLEMADVVATRTVFTGPTVASL</sequence>
<organism evidence="2">
    <name type="scientific">marine metagenome</name>
    <dbReference type="NCBI Taxonomy" id="408172"/>
    <lineage>
        <taxon>unclassified sequences</taxon>
        <taxon>metagenomes</taxon>
        <taxon>ecological metagenomes</taxon>
    </lineage>
</organism>
<accession>A0A383F728</accession>
<feature type="region of interest" description="Disordered" evidence="1">
    <location>
        <begin position="1"/>
        <end position="22"/>
    </location>
</feature>
<reference evidence="2" key="1">
    <citation type="submission" date="2018-05" db="EMBL/GenBank/DDBJ databases">
        <authorList>
            <person name="Lanie J.A."/>
            <person name="Ng W.-L."/>
            <person name="Kazmierczak K.M."/>
            <person name="Andrzejewski T.M."/>
            <person name="Davidsen T.M."/>
            <person name="Wayne K.J."/>
            <person name="Tettelin H."/>
            <person name="Glass J.I."/>
            <person name="Rusch D."/>
            <person name="Podicherti R."/>
            <person name="Tsui H.-C.T."/>
            <person name="Winkler M.E."/>
        </authorList>
    </citation>
    <scope>NUCLEOTIDE SEQUENCE</scope>
</reference>
<protein>
    <submittedName>
        <fullName evidence="2">Uncharacterized protein</fullName>
    </submittedName>
</protein>
<dbReference type="EMBL" id="UINC01231776">
    <property type="protein sequence ID" value="SVE64460.1"/>
    <property type="molecule type" value="Genomic_DNA"/>
</dbReference>
<gene>
    <name evidence="2" type="ORF">METZ01_LOCUS517314</name>
</gene>